<protein>
    <submittedName>
        <fullName evidence="1">Uncharacterized protein</fullName>
    </submittedName>
</protein>
<dbReference type="AlphaFoldDB" id="A0A0G3I4B7"/>
<dbReference type="Proteomes" id="UP000035503">
    <property type="component" value="Chromosome"/>
</dbReference>
<name>A0A0G3I4B7_LIBAF</name>
<proteinExistence type="predicted"/>
<sequence length="121" mass="14413">MGQLKQHCMEEIEANYEFSSTVNPRMNVEPDPDYEVELVEKLERSSKTAKKLIQFRDRSIRTYVLAELIEEVKRIVILAEAHKRRLELRLSEVDDLWSLLDDSCEDCEHPDEEHKRDYYAN</sequence>
<evidence type="ECO:0000313" key="1">
    <source>
        <dbReference type="EMBL" id="AKK20075.1"/>
    </source>
</evidence>
<dbReference type="PATRIC" id="fig|1277257.4.peg.480"/>
<dbReference type="OrthoDB" id="9917030at2"/>
<dbReference type="EMBL" id="CP004021">
    <property type="protein sequence ID" value="AKK20075.1"/>
    <property type="molecule type" value="Genomic_DNA"/>
</dbReference>
<accession>A0A0G3I4B7</accession>
<evidence type="ECO:0000313" key="2">
    <source>
        <dbReference type="Proteomes" id="UP000035503"/>
    </source>
</evidence>
<dbReference type="STRING" id="1277257.G293_02215"/>
<gene>
    <name evidence="1" type="ORF">G293_02215</name>
</gene>
<dbReference type="KEGG" id="lau:G293_02215"/>
<organism evidence="1 2">
    <name type="scientific">Candidatus Liberibacter africanus PTSAPSY</name>
    <dbReference type="NCBI Taxonomy" id="1277257"/>
    <lineage>
        <taxon>Bacteria</taxon>
        <taxon>Pseudomonadati</taxon>
        <taxon>Pseudomonadota</taxon>
        <taxon>Alphaproteobacteria</taxon>
        <taxon>Hyphomicrobiales</taxon>
        <taxon>Rhizobiaceae</taxon>
        <taxon>Liberibacter</taxon>
    </lineage>
</organism>
<reference evidence="1 2" key="1">
    <citation type="journal article" date="2015" name="Genome Announc.">
        <title>Complete Genome Sequence of 'Candidatus Liberibacter africanus,' a Bacterium Associated with Citrus Huanglongbing.</title>
        <authorList>
            <person name="Lin H."/>
            <person name="Pietersen G."/>
            <person name="Han C."/>
            <person name="Read D.A."/>
            <person name="Lou B."/>
            <person name="Gupta G."/>
            <person name="Civerolo E.L."/>
        </authorList>
    </citation>
    <scope>NUCLEOTIDE SEQUENCE [LARGE SCALE GENOMIC DNA]</scope>
    <source>
        <strain evidence="1 2">PTSAPSY</strain>
    </source>
</reference>
<keyword evidence="2" id="KW-1185">Reference proteome</keyword>